<dbReference type="Pfam" id="PF02600">
    <property type="entry name" value="DsbB"/>
    <property type="match status" value="1"/>
</dbReference>
<keyword evidence="6 8" id="KW-0472">Membrane</keyword>
<keyword evidence="7" id="KW-0676">Redox-active center</keyword>
<keyword evidence="4" id="KW-0813">Transport</keyword>
<evidence type="ECO:0000256" key="7">
    <source>
        <dbReference type="ARBA" id="ARBA00023284"/>
    </source>
</evidence>
<dbReference type="InterPro" id="IPR023380">
    <property type="entry name" value="DsbB-like_sf"/>
</dbReference>
<comment type="subcellular location">
    <subcellularLocation>
        <location evidence="1">Cell membrane</location>
        <topology evidence="1">Multi-pass membrane protein</topology>
    </subcellularLocation>
</comment>
<keyword evidence="2" id="KW-1003">Cell membrane</keyword>
<evidence type="ECO:0000256" key="1">
    <source>
        <dbReference type="ARBA" id="ARBA00004651"/>
    </source>
</evidence>
<evidence type="ECO:0000256" key="3">
    <source>
        <dbReference type="ARBA" id="ARBA00022692"/>
    </source>
</evidence>
<feature type="transmembrane region" description="Helical" evidence="8">
    <location>
        <begin position="74"/>
        <end position="93"/>
    </location>
</feature>
<proteinExistence type="predicted"/>
<dbReference type="Proteomes" id="UP000318710">
    <property type="component" value="Unassembled WGS sequence"/>
</dbReference>
<evidence type="ECO:0000256" key="8">
    <source>
        <dbReference type="SAM" id="Phobius"/>
    </source>
</evidence>
<dbReference type="Gene3D" id="1.20.1550.10">
    <property type="entry name" value="DsbB-like"/>
    <property type="match status" value="1"/>
</dbReference>
<feature type="transmembrane region" description="Helical" evidence="8">
    <location>
        <begin position="142"/>
        <end position="163"/>
    </location>
</feature>
<feature type="transmembrane region" description="Helical" evidence="8">
    <location>
        <begin position="40"/>
        <end position="67"/>
    </location>
</feature>
<keyword evidence="4" id="KW-0249">Electron transport</keyword>
<evidence type="ECO:0000313" key="9">
    <source>
        <dbReference type="EMBL" id="RZO28131.1"/>
    </source>
</evidence>
<feature type="transmembrane region" description="Helical" evidence="8">
    <location>
        <begin position="12"/>
        <end position="34"/>
    </location>
</feature>
<dbReference type="PANTHER" id="PTHR36570:SF3">
    <property type="entry name" value="DISULFIDE BOND FORMATION PROTEIN B"/>
    <property type="match status" value="1"/>
</dbReference>
<dbReference type="GO" id="GO:0015035">
    <property type="term" value="F:protein-disulfide reductase activity"/>
    <property type="evidence" value="ECO:0007669"/>
    <property type="project" value="InterPro"/>
</dbReference>
<dbReference type="InterPro" id="IPR050183">
    <property type="entry name" value="DsbB"/>
</dbReference>
<protein>
    <submittedName>
        <fullName evidence="9">Disulfide bond formation protein B</fullName>
    </submittedName>
</protein>
<evidence type="ECO:0000313" key="10">
    <source>
        <dbReference type="Proteomes" id="UP000318710"/>
    </source>
</evidence>
<dbReference type="EMBL" id="SHBF01000005">
    <property type="protein sequence ID" value="RZO28131.1"/>
    <property type="molecule type" value="Genomic_DNA"/>
</dbReference>
<evidence type="ECO:0000256" key="4">
    <source>
        <dbReference type="ARBA" id="ARBA00022982"/>
    </source>
</evidence>
<keyword evidence="5 8" id="KW-1133">Transmembrane helix</keyword>
<dbReference type="InterPro" id="IPR003752">
    <property type="entry name" value="DiS_bond_form_DsbB/BdbC"/>
</dbReference>
<gene>
    <name evidence="9" type="ORF">EVA93_01560</name>
</gene>
<reference evidence="9 10" key="1">
    <citation type="submission" date="2019-02" db="EMBL/GenBank/DDBJ databases">
        <title>Prokaryotic population dynamics and viral predation in marine succession experiment using metagenomics: the confinement effect.</title>
        <authorList>
            <person name="Haro-Moreno J.M."/>
            <person name="Rodriguez-Valera F."/>
            <person name="Lopez-Perez M."/>
        </authorList>
    </citation>
    <scope>NUCLEOTIDE SEQUENCE [LARGE SCALE GENOMIC DNA]</scope>
    <source>
        <strain evidence="9">MED-G160</strain>
    </source>
</reference>
<accession>A0A520N3R0</accession>
<dbReference type="AlphaFoldDB" id="A0A520N3R0"/>
<keyword evidence="3 8" id="KW-0812">Transmembrane</keyword>
<evidence type="ECO:0000256" key="5">
    <source>
        <dbReference type="ARBA" id="ARBA00022989"/>
    </source>
</evidence>
<comment type="caution">
    <text evidence="9">The sequence shown here is derived from an EMBL/GenBank/DDBJ whole genome shotgun (WGS) entry which is preliminary data.</text>
</comment>
<dbReference type="PANTHER" id="PTHR36570">
    <property type="entry name" value="DISULFIDE BOND FORMATION PROTEIN B"/>
    <property type="match status" value="1"/>
</dbReference>
<evidence type="ECO:0000256" key="2">
    <source>
        <dbReference type="ARBA" id="ARBA00022475"/>
    </source>
</evidence>
<dbReference type="GO" id="GO:0006457">
    <property type="term" value="P:protein folding"/>
    <property type="evidence" value="ECO:0007669"/>
    <property type="project" value="InterPro"/>
</dbReference>
<name>A0A520N3R0_9GAMM</name>
<sequence>MYNKISAIVKNIFQNYFELSVMFSALAIIFAAIIMDQVMYLQACPLCILTRYVFGLVAISGLLGYLINKQFISAILITISSLIGLFVTSRQIYIQSMSLDELVNLSGCGMPFHAQVDYFGLIEAINRTLAGGPSCAEDGWRFIFNFAEYGFIFFATYLIATIFKYRGLIKLA</sequence>
<organism evidence="9 10">
    <name type="scientific">SAR86 cluster bacterium</name>
    <dbReference type="NCBI Taxonomy" id="2030880"/>
    <lineage>
        <taxon>Bacteria</taxon>
        <taxon>Pseudomonadati</taxon>
        <taxon>Pseudomonadota</taxon>
        <taxon>Gammaproteobacteria</taxon>
        <taxon>SAR86 cluster</taxon>
    </lineage>
</organism>
<dbReference type="SUPFAM" id="SSF158442">
    <property type="entry name" value="DsbB-like"/>
    <property type="match status" value="1"/>
</dbReference>
<dbReference type="GO" id="GO:0005886">
    <property type="term" value="C:plasma membrane"/>
    <property type="evidence" value="ECO:0007669"/>
    <property type="project" value="UniProtKB-SubCell"/>
</dbReference>
<evidence type="ECO:0000256" key="6">
    <source>
        <dbReference type="ARBA" id="ARBA00023136"/>
    </source>
</evidence>